<organism evidence="4 5">
    <name type="scientific">Niastella populi</name>
    <dbReference type="NCBI Taxonomy" id="550983"/>
    <lineage>
        <taxon>Bacteria</taxon>
        <taxon>Pseudomonadati</taxon>
        <taxon>Bacteroidota</taxon>
        <taxon>Chitinophagia</taxon>
        <taxon>Chitinophagales</taxon>
        <taxon>Chitinophagaceae</taxon>
        <taxon>Niastella</taxon>
    </lineage>
</organism>
<dbReference type="InterPro" id="IPR006860">
    <property type="entry name" value="FecR"/>
</dbReference>
<name>A0A1V9FEF7_9BACT</name>
<keyword evidence="1" id="KW-0812">Transmembrane</keyword>
<comment type="caution">
    <text evidence="4">The sequence shown here is derived from an EMBL/GenBank/DDBJ whole genome shotgun (WGS) entry which is preliminary data.</text>
</comment>
<dbReference type="Proteomes" id="UP000192276">
    <property type="component" value="Unassembled WGS sequence"/>
</dbReference>
<reference evidence="5" key="1">
    <citation type="submission" date="2016-04" db="EMBL/GenBank/DDBJ databases">
        <authorList>
            <person name="Chen L."/>
            <person name="Zhuang W."/>
            <person name="Wang G."/>
        </authorList>
    </citation>
    <scope>NUCLEOTIDE SEQUENCE [LARGE SCALE GENOMIC DNA]</scope>
    <source>
        <strain evidence="5">208</strain>
    </source>
</reference>
<dbReference type="PANTHER" id="PTHR30273:SF2">
    <property type="entry name" value="PROTEIN FECR"/>
    <property type="match status" value="1"/>
</dbReference>
<dbReference type="AlphaFoldDB" id="A0A1V9FEF7"/>
<dbReference type="EMBL" id="LWBP01000199">
    <property type="protein sequence ID" value="OQP56596.1"/>
    <property type="molecule type" value="Genomic_DNA"/>
</dbReference>
<feature type="transmembrane region" description="Helical" evidence="1">
    <location>
        <begin position="72"/>
        <end position="92"/>
    </location>
</feature>
<keyword evidence="5" id="KW-1185">Reference proteome</keyword>
<feature type="domain" description="FecR protein" evidence="2">
    <location>
        <begin position="115"/>
        <end position="214"/>
    </location>
</feature>
<accession>A0A1V9FEF7</accession>
<protein>
    <recommendedName>
        <fullName evidence="6">FecR protein domain-containing protein</fullName>
    </recommendedName>
</protein>
<keyword evidence="1" id="KW-1133">Transmembrane helix</keyword>
<evidence type="ECO:0000256" key="1">
    <source>
        <dbReference type="SAM" id="Phobius"/>
    </source>
</evidence>
<dbReference type="InterPro" id="IPR032508">
    <property type="entry name" value="FecR_C"/>
</dbReference>
<evidence type="ECO:0008006" key="6">
    <source>
        <dbReference type="Google" id="ProtNLM"/>
    </source>
</evidence>
<feature type="domain" description="Protein FecR C-terminal" evidence="3">
    <location>
        <begin position="259"/>
        <end position="327"/>
    </location>
</feature>
<proteinExistence type="predicted"/>
<evidence type="ECO:0000313" key="4">
    <source>
        <dbReference type="EMBL" id="OQP56596.1"/>
    </source>
</evidence>
<dbReference type="Gene3D" id="2.60.120.1440">
    <property type="match status" value="1"/>
</dbReference>
<keyword evidence="1" id="KW-0472">Membrane</keyword>
<evidence type="ECO:0000259" key="3">
    <source>
        <dbReference type="Pfam" id="PF16344"/>
    </source>
</evidence>
<evidence type="ECO:0000259" key="2">
    <source>
        <dbReference type="Pfam" id="PF04773"/>
    </source>
</evidence>
<dbReference type="PIRSF" id="PIRSF018266">
    <property type="entry name" value="FecR"/>
    <property type="match status" value="1"/>
</dbReference>
<sequence>MSVEALIQRFRNNECTPEEIELLQQWVTQLDVSGSSAELSNEHLHAIRDRMYRQITGARQVPERHRLPYRRLLVAASWLLLIVSTAVLYYYLRPAAAQHHTGHPQLTVIENNLPGIRRITLPDGSQVCLNMHSRLEFDPAQFNKKERLLKLSGEGFFEVVSLPVAPSGEGGTQNKVPFIVETGSLRTRVLGTAFNIEAYDHESEVRVSLVHGKIALDDTATDMTTELSPNHSLRYSKQSQSWQVMPVEAANVALWTQGYLVFNEVPLQEAIKRIGQRYQVAIECNPALVQNKRITASFHNIAWTAILENILFVHDLQYRKAGDKVVIVEAKR</sequence>
<evidence type="ECO:0000313" key="5">
    <source>
        <dbReference type="Proteomes" id="UP000192276"/>
    </source>
</evidence>
<dbReference type="Gene3D" id="3.55.50.30">
    <property type="match status" value="1"/>
</dbReference>
<dbReference type="Pfam" id="PF16344">
    <property type="entry name" value="FecR_C"/>
    <property type="match status" value="1"/>
</dbReference>
<dbReference type="GO" id="GO:0016989">
    <property type="term" value="F:sigma factor antagonist activity"/>
    <property type="evidence" value="ECO:0007669"/>
    <property type="project" value="TreeGrafter"/>
</dbReference>
<dbReference type="STRING" id="550983.A4R26_05405"/>
<dbReference type="InterPro" id="IPR012373">
    <property type="entry name" value="Ferrdict_sens_TM"/>
</dbReference>
<dbReference type="PANTHER" id="PTHR30273">
    <property type="entry name" value="PERIPLASMIC SIGNAL SENSOR AND SIGMA FACTOR ACTIVATOR FECR-RELATED"/>
    <property type="match status" value="1"/>
</dbReference>
<gene>
    <name evidence="4" type="ORF">A4R26_05405</name>
</gene>
<dbReference type="Pfam" id="PF04773">
    <property type="entry name" value="FecR"/>
    <property type="match status" value="1"/>
</dbReference>